<dbReference type="Proteomes" id="UP000185779">
    <property type="component" value="Unassembled WGS sequence"/>
</dbReference>
<dbReference type="Pfam" id="PF01142">
    <property type="entry name" value="TruD"/>
    <property type="match status" value="1"/>
</dbReference>
<dbReference type="InterPro" id="IPR020119">
    <property type="entry name" value="PsdUridine_synth_TruD_CS"/>
</dbReference>
<dbReference type="PANTHER" id="PTHR13326:SF21">
    <property type="entry name" value="PSEUDOURIDYLATE SYNTHASE PUS7L"/>
    <property type="match status" value="1"/>
</dbReference>
<evidence type="ECO:0000259" key="5">
    <source>
        <dbReference type="PROSITE" id="PS50984"/>
    </source>
</evidence>
<dbReference type="InterPro" id="IPR011760">
    <property type="entry name" value="PsdUridine_synth_TruD_insert"/>
</dbReference>
<evidence type="ECO:0000256" key="1">
    <source>
        <dbReference type="ARBA" id="ARBA00007953"/>
    </source>
</evidence>
<name>A0A1F2P8P1_9EURY</name>
<dbReference type="GO" id="GO:0003723">
    <property type="term" value="F:RNA binding"/>
    <property type="evidence" value="ECO:0007669"/>
    <property type="project" value="InterPro"/>
</dbReference>
<dbReference type="EC" id="5.4.99.27" evidence="4"/>
<keyword evidence="2 4" id="KW-0819">tRNA processing</keyword>
<evidence type="ECO:0000256" key="4">
    <source>
        <dbReference type="HAMAP-Rule" id="MF_01082"/>
    </source>
</evidence>
<dbReference type="Gene3D" id="1.10.1510.30">
    <property type="match status" value="1"/>
</dbReference>
<dbReference type="GO" id="GO:0160150">
    <property type="term" value="F:tRNA pseudouridine(13) synthase activity"/>
    <property type="evidence" value="ECO:0007669"/>
    <property type="project" value="UniProtKB-EC"/>
</dbReference>
<dbReference type="Gene3D" id="3.30.70.3160">
    <property type="match status" value="1"/>
</dbReference>
<comment type="caution">
    <text evidence="6">The sequence shown here is derived from an EMBL/GenBank/DDBJ whole genome shotgun (WGS) entry which is preliminary data.</text>
</comment>
<dbReference type="InterPro" id="IPR020103">
    <property type="entry name" value="PsdUridine_synth_cat_dom_sf"/>
</dbReference>
<organism evidence="6 7">
    <name type="scientific">Candidatus Syntropharchaeum butanivorans</name>
    <dbReference type="NCBI Taxonomy" id="1839936"/>
    <lineage>
        <taxon>Archaea</taxon>
        <taxon>Methanobacteriati</taxon>
        <taxon>Methanobacteriota</taxon>
        <taxon>Stenosarchaea group</taxon>
        <taxon>Methanomicrobia</taxon>
        <taxon>Methanosarcinales</taxon>
        <taxon>ANME-2 cluster</taxon>
        <taxon>Candidatus Syntropharchaeum</taxon>
    </lineage>
</organism>
<dbReference type="NCBIfam" id="TIGR00094">
    <property type="entry name" value="tRNA_TruD_broad"/>
    <property type="match status" value="1"/>
</dbReference>
<dbReference type="PANTHER" id="PTHR13326">
    <property type="entry name" value="TRNA PSEUDOURIDINE SYNTHASE D"/>
    <property type="match status" value="1"/>
</dbReference>
<evidence type="ECO:0000256" key="2">
    <source>
        <dbReference type="ARBA" id="ARBA00022694"/>
    </source>
</evidence>
<dbReference type="STRING" id="1839936.SBU_000354"/>
<feature type="active site" description="Nucleophile" evidence="4">
    <location>
        <position position="90"/>
    </location>
</feature>
<dbReference type="Gene3D" id="3.30.2350.20">
    <property type="entry name" value="TruD, catalytic domain"/>
    <property type="match status" value="1"/>
</dbReference>
<dbReference type="AlphaFoldDB" id="A0A1F2P8P1"/>
<accession>A0A1F2P8P1</accession>
<reference evidence="6" key="1">
    <citation type="submission" date="2016-05" db="EMBL/GenBank/DDBJ databases">
        <title>Microbial consortia oxidize butane by reversing methanogenesis.</title>
        <authorList>
            <person name="Laso-Perez R."/>
            <person name="Richter M."/>
            <person name="Wegener G."/>
            <person name="Musat F."/>
        </authorList>
    </citation>
    <scope>NUCLEOTIDE SEQUENCE [LARGE SCALE GENOMIC DNA]</scope>
    <source>
        <strain evidence="6">BOX1</strain>
    </source>
</reference>
<comment type="function">
    <text evidence="4">Could be responsible for synthesis of pseudouridine from uracil-13 in transfer RNAs.</text>
</comment>
<dbReference type="EMBL" id="LYOR01000001">
    <property type="protein sequence ID" value="OFV67061.1"/>
    <property type="molecule type" value="Genomic_DNA"/>
</dbReference>
<dbReference type="GO" id="GO:0031119">
    <property type="term" value="P:tRNA pseudouridine synthesis"/>
    <property type="evidence" value="ECO:0007669"/>
    <property type="project" value="UniProtKB-UniRule"/>
</dbReference>
<dbReference type="HAMAP" id="MF_01082">
    <property type="entry name" value="TruD"/>
    <property type="match status" value="1"/>
</dbReference>
<dbReference type="InterPro" id="IPR001656">
    <property type="entry name" value="PsdUridine_synth_TruD"/>
</dbReference>
<dbReference type="SUPFAM" id="SSF55120">
    <property type="entry name" value="Pseudouridine synthase"/>
    <property type="match status" value="1"/>
</dbReference>
<gene>
    <name evidence="4" type="primary">truD</name>
    <name evidence="6" type="ORF">SBU_000354</name>
</gene>
<sequence length="442" mass="50543">MVMRVSPGSLDWLVGMRFYLTGEQGVGGVIKQRPEDFVVEEISEQDLNSEGRYLIVELEKRDWEMHNLVREIAGILRISRKRIDWAGTKDKRAVTRQRISIWDVDEDMIDRIRIPGVRLRVLGRSRRKIALGDLHGNRFEIVIRGARNDGNLEGDLQRIQDTIRVHGGVINYFGYQRFGIQRPINHTVGELIVRGKLEDAVRVILTARFGTEDEAVERAREFIHETWDLKEAINLMPQGLLIERSMIHALINRPGDYHGAFMSLPRRLYRIFVHAYQSYIFNLIVSARLEEGLGLNEAYEGDVVCFRGENGFPDVTRWQVVRSTEVDAINRLIKMGRAFVTAPIVGFETEIADGIQGEIEHRILESLKITPQDFRVPHAEEFASKGLRREIKLPVDPSFEVLGDGDVKISFTLPKGGYATTVLREFMKNEITPGKGFEPLRG</sequence>
<comment type="similarity">
    <text evidence="1 4">Belongs to the pseudouridine synthase TruD family.</text>
</comment>
<comment type="catalytic activity">
    <reaction evidence="4">
        <text>uridine(13) in tRNA = pseudouridine(13) in tRNA</text>
        <dbReference type="Rhea" id="RHEA:42540"/>
        <dbReference type="Rhea" id="RHEA-COMP:10105"/>
        <dbReference type="Rhea" id="RHEA-COMP:10106"/>
        <dbReference type="ChEBI" id="CHEBI:65314"/>
        <dbReference type="ChEBI" id="CHEBI:65315"/>
        <dbReference type="EC" id="5.4.99.27"/>
    </reaction>
</comment>
<evidence type="ECO:0000313" key="7">
    <source>
        <dbReference type="Proteomes" id="UP000185779"/>
    </source>
</evidence>
<evidence type="ECO:0000313" key="6">
    <source>
        <dbReference type="EMBL" id="OFV67061.1"/>
    </source>
</evidence>
<keyword evidence="7" id="KW-1185">Reference proteome</keyword>
<keyword evidence="3 4" id="KW-0413">Isomerase</keyword>
<protein>
    <recommendedName>
        <fullName evidence="4">Probable tRNA pseudouridine synthase D</fullName>
        <ecNumber evidence="4">5.4.99.27</ecNumber>
    </recommendedName>
    <alternativeName>
        <fullName evidence="4">tRNA pseudouridine(13) synthase</fullName>
    </alternativeName>
    <alternativeName>
        <fullName evidence="4">tRNA pseudouridylate synthase D</fullName>
    </alternativeName>
    <alternativeName>
        <fullName evidence="4">tRNA-uridine isomerase D</fullName>
    </alternativeName>
</protein>
<dbReference type="FunFam" id="3.30.70.3160:FF:000001">
    <property type="entry name" value="Probable tRNA pseudouridine synthase D"/>
    <property type="match status" value="1"/>
</dbReference>
<feature type="domain" description="TRUD" evidence="5">
    <location>
        <begin position="168"/>
        <end position="393"/>
    </location>
</feature>
<dbReference type="PROSITE" id="PS01268">
    <property type="entry name" value="UPF0024"/>
    <property type="match status" value="1"/>
</dbReference>
<evidence type="ECO:0000256" key="3">
    <source>
        <dbReference type="ARBA" id="ARBA00023235"/>
    </source>
</evidence>
<proteinExistence type="inferred from homology"/>
<dbReference type="PROSITE" id="PS50984">
    <property type="entry name" value="TRUD"/>
    <property type="match status" value="1"/>
</dbReference>
<dbReference type="PIRSF" id="PIRSF037016">
    <property type="entry name" value="Pseudouridin_synth_euk_prd"/>
    <property type="match status" value="1"/>
</dbReference>
<dbReference type="InterPro" id="IPR042214">
    <property type="entry name" value="TruD_catalytic"/>
</dbReference>